<comment type="caution">
    <text evidence="1">The sequence shown here is derived from an EMBL/GenBank/DDBJ whole genome shotgun (WGS) entry which is preliminary data.</text>
</comment>
<dbReference type="AlphaFoldDB" id="A0A8H8D3B7"/>
<dbReference type="EMBL" id="JAEVHI010000002">
    <property type="protein sequence ID" value="KAG5299509.1"/>
    <property type="molecule type" value="Genomic_DNA"/>
</dbReference>
<organism evidence="1 2">
    <name type="scientific">Ajellomyces capsulatus</name>
    <name type="common">Darling's disease fungus</name>
    <name type="synonym">Histoplasma capsulatum</name>
    <dbReference type="NCBI Taxonomy" id="5037"/>
    <lineage>
        <taxon>Eukaryota</taxon>
        <taxon>Fungi</taxon>
        <taxon>Dikarya</taxon>
        <taxon>Ascomycota</taxon>
        <taxon>Pezizomycotina</taxon>
        <taxon>Eurotiomycetes</taxon>
        <taxon>Eurotiomycetidae</taxon>
        <taxon>Onygenales</taxon>
        <taxon>Ajellomycetaceae</taxon>
        <taxon>Histoplasma</taxon>
    </lineage>
</organism>
<accession>A0A8H8D3B7</accession>
<dbReference type="VEuPathDB" id="FungiDB:I7I52_09852"/>
<dbReference type="Proteomes" id="UP000670092">
    <property type="component" value="Unassembled WGS sequence"/>
</dbReference>
<gene>
    <name evidence="1" type="ORF">I7I52_09852</name>
</gene>
<evidence type="ECO:0000313" key="2">
    <source>
        <dbReference type="Proteomes" id="UP000670092"/>
    </source>
</evidence>
<proteinExistence type="predicted"/>
<evidence type="ECO:0000313" key="1">
    <source>
        <dbReference type="EMBL" id="KAG5299509.1"/>
    </source>
</evidence>
<protein>
    <submittedName>
        <fullName evidence="1">Uncharacterized protein</fullName>
    </submittedName>
</protein>
<reference evidence="1 2" key="1">
    <citation type="submission" date="2021-01" db="EMBL/GenBank/DDBJ databases">
        <title>Chromosome-level genome assembly of a human fungal pathogen reveals clustering of transcriptionally co-regulated genes.</title>
        <authorList>
            <person name="Voorhies M."/>
            <person name="Cohen S."/>
            <person name="Shea T.P."/>
            <person name="Petrus S."/>
            <person name="Munoz J.F."/>
            <person name="Poplawski S."/>
            <person name="Goldman W.E."/>
            <person name="Michael T."/>
            <person name="Cuomo C.A."/>
            <person name="Sil A."/>
            <person name="Beyhan S."/>
        </authorList>
    </citation>
    <scope>NUCLEOTIDE SEQUENCE [LARGE SCALE GENOMIC DNA]</scope>
    <source>
        <strain evidence="1 2">G184AR</strain>
    </source>
</reference>
<sequence>MISWTGVFCSRLSKISSQLIRVFSNARNPTSLALTFGYNLGRGFEELVAQLIMFPCAPCICIIK</sequence>
<name>A0A8H8D3B7_AJECA</name>